<reference evidence="1" key="1">
    <citation type="submission" date="2014-09" db="EMBL/GenBank/DDBJ databases">
        <authorList>
            <person name="Magalhaes I.L.F."/>
            <person name="Oliveira U."/>
            <person name="Santos F.R."/>
            <person name="Vidigal T.H.D.A."/>
            <person name="Brescovit A.D."/>
            <person name="Santos A.J."/>
        </authorList>
    </citation>
    <scope>NUCLEOTIDE SEQUENCE</scope>
    <source>
        <tissue evidence="1">Shoot tissue taken approximately 20 cm above the soil surface</tissue>
    </source>
</reference>
<protein>
    <submittedName>
        <fullName evidence="1">Uncharacterized protein</fullName>
    </submittedName>
</protein>
<accession>A0A0A9E2P5</accession>
<evidence type="ECO:0000313" key="1">
    <source>
        <dbReference type="EMBL" id="JAD93303.1"/>
    </source>
</evidence>
<dbReference type="EMBL" id="GBRH01204592">
    <property type="protein sequence ID" value="JAD93303.1"/>
    <property type="molecule type" value="Transcribed_RNA"/>
</dbReference>
<reference evidence="1" key="2">
    <citation type="journal article" date="2015" name="Data Brief">
        <title>Shoot transcriptome of the giant reed, Arundo donax.</title>
        <authorList>
            <person name="Barrero R.A."/>
            <person name="Guerrero F.D."/>
            <person name="Moolhuijzen P."/>
            <person name="Goolsby J.A."/>
            <person name="Tidwell J."/>
            <person name="Bellgard S.E."/>
            <person name="Bellgard M.I."/>
        </authorList>
    </citation>
    <scope>NUCLEOTIDE SEQUENCE</scope>
    <source>
        <tissue evidence="1">Shoot tissue taken approximately 20 cm above the soil surface</tissue>
    </source>
</reference>
<dbReference type="AlphaFoldDB" id="A0A0A9E2P5"/>
<name>A0A0A9E2P5_ARUDO</name>
<proteinExistence type="predicted"/>
<sequence>MSLWGPLGRRTRRHPLLLLGLVDMVGGSGGGGGRVVGVGRL</sequence>
<organism evidence="1">
    <name type="scientific">Arundo donax</name>
    <name type="common">Giant reed</name>
    <name type="synonym">Donax arundinaceus</name>
    <dbReference type="NCBI Taxonomy" id="35708"/>
    <lineage>
        <taxon>Eukaryota</taxon>
        <taxon>Viridiplantae</taxon>
        <taxon>Streptophyta</taxon>
        <taxon>Embryophyta</taxon>
        <taxon>Tracheophyta</taxon>
        <taxon>Spermatophyta</taxon>
        <taxon>Magnoliopsida</taxon>
        <taxon>Liliopsida</taxon>
        <taxon>Poales</taxon>
        <taxon>Poaceae</taxon>
        <taxon>PACMAD clade</taxon>
        <taxon>Arundinoideae</taxon>
        <taxon>Arundineae</taxon>
        <taxon>Arundo</taxon>
    </lineage>
</organism>